<evidence type="ECO:0000256" key="1">
    <source>
        <dbReference type="ARBA" id="ARBA00005641"/>
    </source>
</evidence>
<name>A0A812GJB7_9DINO</name>
<evidence type="ECO:0000259" key="7">
    <source>
        <dbReference type="Pfam" id="PF18564"/>
    </source>
</evidence>
<accession>A0A812GJB7</accession>
<dbReference type="PANTHER" id="PTHR31308:SF3">
    <property type="entry name" value="ENDOGLYCOCERAMIDASE"/>
    <property type="match status" value="1"/>
</dbReference>
<dbReference type="InterPro" id="IPR001547">
    <property type="entry name" value="Glyco_hydro_5"/>
</dbReference>
<dbReference type="PANTHER" id="PTHR31308">
    <property type="match status" value="1"/>
</dbReference>
<dbReference type="InterPro" id="IPR017853">
    <property type="entry name" value="GH"/>
</dbReference>
<gene>
    <name evidence="8" type="ORF">SNAT2548_LOCUS537</name>
</gene>
<comment type="similarity">
    <text evidence="1 4">Belongs to the glycosyl hydrolase 5 (cellulase A) family.</text>
</comment>
<keyword evidence="3 4" id="KW-0326">Glycosidase</keyword>
<dbReference type="GO" id="GO:0016042">
    <property type="term" value="P:lipid catabolic process"/>
    <property type="evidence" value="ECO:0007669"/>
    <property type="project" value="UniProtKB-ARBA"/>
</dbReference>
<dbReference type="GO" id="GO:0004553">
    <property type="term" value="F:hydrolase activity, hydrolyzing O-glycosyl compounds"/>
    <property type="evidence" value="ECO:0007669"/>
    <property type="project" value="InterPro"/>
</dbReference>
<evidence type="ECO:0000256" key="2">
    <source>
        <dbReference type="ARBA" id="ARBA00022801"/>
    </source>
</evidence>
<comment type="caution">
    <text evidence="8">The sequence shown here is derived from an EMBL/GenBank/DDBJ whole genome shotgun (WGS) entry which is preliminary data.</text>
</comment>
<sequence>MRAAGLFPSFHAAFVLLIPALAESGVRVDPATQSFVDSAGRSVLFHGINVVGKNSRKEQELSDKQMDVMKDLGFNVARVGLSWDLYETKPGNFDETYLDFVEAQVNALGSRGILSFLDMHQDLLAAQYCGHGLPEWHMWPSDSEDFHRDGRWAFPKPVAEPKYGPDDPYSGAFGRISNCDEAQSGKIGWAGIYMTRALSNAAQNLYNNASGRLDAFADFWRKVARRFRGNQYVLAYELINEPWLGDVYADPTLLVPSRADKVLLAPFYEKLHAAIRAVDNETIIFFEPATGGNIFDTTHYGADTTPGGAGYRHKTALSYHIYCPWVQTDMPGTSSSALKEKVCEKFNGWQFGIRAADVKRLKVAAILSEFGAVNASDPLMQKLLDFSMDSMDSNLHSWTYWYMHPREDGKNPEAPVLARTFARRVAGAIKSMHFDMASGNFSLEYAADPSISAHTEIFASLQHHYPHGLDYSLEPPSAGKVRQAGSLLWIEHSADLQKQTEVTFRLWQKAPESVHWEPMLLSV</sequence>
<protein>
    <recommendedName>
        <fullName evidence="10">Endoglycoceramidase</fullName>
    </recommendedName>
</protein>
<dbReference type="Proteomes" id="UP000604046">
    <property type="component" value="Unassembled WGS sequence"/>
</dbReference>
<organism evidence="8 9">
    <name type="scientific">Symbiodinium natans</name>
    <dbReference type="NCBI Taxonomy" id="878477"/>
    <lineage>
        <taxon>Eukaryota</taxon>
        <taxon>Sar</taxon>
        <taxon>Alveolata</taxon>
        <taxon>Dinophyceae</taxon>
        <taxon>Suessiales</taxon>
        <taxon>Symbiodiniaceae</taxon>
        <taxon>Symbiodinium</taxon>
    </lineage>
</organism>
<proteinExistence type="inferred from homology"/>
<evidence type="ECO:0000313" key="8">
    <source>
        <dbReference type="EMBL" id="CAE6923162.1"/>
    </source>
</evidence>
<evidence type="ECO:0000256" key="3">
    <source>
        <dbReference type="ARBA" id="ARBA00023295"/>
    </source>
</evidence>
<dbReference type="Pfam" id="PF00150">
    <property type="entry name" value="Cellulase"/>
    <property type="match status" value="1"/>
</dbReference>
<evidence type="ECO:0000313" key="9">
    <source>
        <dbReference type="Proteomes" id="UP000604046"/>
    </source>
</evidence>
<feature type="domain" description="Glycoside hydrolase family 5" evidence="6">
    <location>
        <begin position="37"/>
        <end position="405"/>
    </location>
</feature>
<dbReference type="EMBL" id="CAJNDS010000026">
    <property type="protein sequence ID" value="CAE6923162.1"/>
    <property type="molecule type" value="Genomic_DNA"/>
</dbReference>
<dbReference type="Gene3D" id="3.20.20.80">
    <property type="entry name" value="Glycosidases"/>
    <property type="match status" value="1"/>
</dbReference>
<dbReference type="SUPFAM" id="SSF51445">
    <property type="entry name" value="(Trans)glycosidases"/>
    <property type="match status" value="1"/>
</dbReference>
<dbReference type="GO" id="GO:0000272">
    <property type="term" value="P:polysaccharide catabolic process"/>
    <property type="evidence" value="ECO:0007669"/>
    <property type="project" value="InterPro"/>
</dbReference>
<dbReference type="InterPro" id="IPR013780">
    <property type="entry name" value="Glyco_hydro_b"/>
</dbReference>
<keyword evidence="9" id="KW-1185">Reference proteome</keyword>
<dbReference type="InterPro" id="IPR052066">
    <property type="entry name" value="Glycosphingolipid_Hydrolases"/>
</dbReference>
<evidence type="ECO:0000256" key="5">
    <source>
        <dbReference type="SAM" id="SignalP"/>
    </source>
</evidence>
<feature type="domain" description="Glycoside hydrolase family 5 C-terminal" evidence="7">
    <location>
        <begin position="419"/>
        <end position="496"/>
    </location>
</feature>
<dbReference type="OrthoDB" id="1887033at2759"/>
<feature type="chain" id="PRO_5032802116" description="Endoglycoceramidase" evidence="5">
    <location>
        <begin position="23"/>
        <end position="523"/>
    </location>
</feature>
<evidence type="ECO:0000259" key="6">
    <source>
        <dbReference type="Pfam" id="PF00150"/>
    </source>
</evidence>
<feature type="signal peptide" evidence="5">
    <location>
        <begin position="1"/>
        <end position="22"/>
    </location>
</feature>
<evidence type="ECO:0000256" key="4">
    <source>
        <dbReference type="RuleBase" id="RU361153"/>
    </source>
</evidence>
<dbReference type="AlphaFoldDB" id="A0A812GJB7"/>
<keyword evidence="2 4" id="KW-0378">Hydrolase</keyword>
<dbReference type="InterPro" id="IPR041036">
    <property type="entry name" value="GH5_C"/>
</dbReference>
<evidence type="ECO:0008006" key="10">
    <source>
        <dbReference type="Google" id="ProtNLM"/>
    </source>
</evidence>
<dbReference type="GO" id="GO:1901136">
    <property type="term" value="P:carbohydrate derivative catabolic process"/>
    <property type="evidence" value="ECO:0007669"/>
    <property type="project" value="UniProtKB-ARBA"/>
</dbReference>
<dbReference type="Gene3D" id="2.60.40.1180">
    <property type="entry name" value="Golgi alpha-mannosidase II"/>
    <property type="match status" value="1"/>
</dbReference>
<dbReference type="Pfam" id="PF18564">
    <property type="entry name" value="Glyco_hydro_5_C"/>
    <property type="match status" value="1"/>
</dbReference>
<reference evidence="8" key="1">
    <citation type="submission" date="2021-02" db="EMBL/GenBank/DDBJ databases">
        <authorList>
            <person name="Dougan E. K."/>
            <person name="Rhodes N."/>
            <person name="Thang M."/>
            <person name="Chan C."/>
        </authorList>
    </citation>
    <scope>NUCLEOTIDE SEQUENCE</scope>
</reference>
<keyword evidence="5" id="KW-0732">Signal</keyword>